<keyword evidence="1" id="KW-0808">Transferase</keyword>
<name>A0A0A9W4F8_LYGHE</name>
<gene>
    <name evidence="1" type="primary">rlmL_17</name>
    <name evidence="1" type="ORF">CM83_570</name>
</gene>
<evidence type="ECO:0000313" key="1">
    <source>
        <dbReference type="EMBL" id="JAG02674.1"/>
    </source>
</evidence>
<reference evidence="1" key="2">
    <citation type="submission" date="2014-07" db="EMBL/GenBank/DDBJ databases">
        <authorList>
            <person name="Hull J."/>
        </authorList>
    </citation>
    <scope>NUCLEOTIDE SEQUENCE</scope>
</reference>
<feature type="non-terminal residue" evidence="1">
    <location>
        <position position="1"/>
    </location>
</feature>
<keyword evidence="1" id="KW-0489">Methyltransferase</keyword>
<reference evidence="1" key="1">
    <citation type="journal article" date="2014" name="PLoS ONE">
        <title>Transcriptome-Based Identification of ABC Transporters in the Western Tarnished Plant Bug Lygus hesperus.</title>
        <authorList>
            <person name="Hull J.J."/>
            <person name="Chaney K."/>
            <person name="Geib S.M."/>
            <person name="Fabrick J.A."/>
            <person name="Brent C.S."/>
            <person name="Walsh D."/>
            <person name="Lavine L.C."/>
        </authorList>
    </citation>
    <scope>NUCLEOTIDE SEQUENCE</scope>
</reference>
<dbReference type="GO" id="GO:0032259">
    <property type="term" value="P:methylation"/>
    <property type="evidence" value="ECO:0007669"/>
    <property type="project" value="UniProtKB-KW"/>
</dbReference>
<accession>A0A0A9W4F8</accession>
<dbReference type="EMBL" id="GBHO01040930">
    <property type="protein sequence ID" value="JAG02674.1"/>
    <property type="molecule type" value="Transcribed_RNA"/>
</dbReference>
<organism evidence="1">
    <name type="scientific">Lygus hesperus</name>
    <name type="common">Western plant bug</name>
    <dbReference type="NCBI Taxonomy" id="30085"/>
    <lineage>
        <taxon>Eukaryota</taxon>
        <taxon>Metazoa</taxon>
        <taxon>Ecdysozoa</taxon>
        <taxon>Arthropoda</taxon>
        <taxon>Hexapoda</taxon>
        <taxon>Insecta</taxon>
        <taxon>Pterygota</taxon>
        <taxon>Neoptera</taxon>
        <taxon>Paraneoptera</taxon>
        <taxon>Hemiptera</taxon>
        <taxon>Heteroptera</taxon>
        <taxon>Panheteroptera</taxon>
        <taxon>Cimicomorpha</taxon>
        <taxon>Miridae</taxon>
        <taxon>Mirini</taxon>
        <taxon>Lygus</taxon>
    </lineage>
</organism>
<feature type="non-terminal residue" evidence="1">
    <location>
        <position position="127"/>
    </location>
</feature>
<dbReference type="GO" id="GO:0008168">
    <property type="term" value="F:methyltransferase activity"/>
    <property type="evidence" value="ECO:0007669"/>
    <property type="project" value="UniProtKB-KW"/>
</dbReference>
<dbReference type="AlphaFoldDB" id="A0A0A9W4F8"/>
<protein>
    <submittedName>
        <fullName evidence="1">Ribosomal RNA large subunit methyltransferase L</fullName>
    </submittedName>
</protein>
<sequence length="127" mass="14145">KKRREGVRPEDTQTEIRAIKKTLKGDVLVEMGKDCTVSPEFKKAVEEAVGEGNVARDLTPRATLQVRDLDSLATKEEVKAAVRKILGEPTSEVKVFMTAPNSRQQRLAILELSTRDADKVMQVGEIR</sequence>
<proteinExistence type="predicted"/>